<proteinExistence type="predicted"/>
<keyword evidence="3" id="KW-1185">Reference proteome</keyword>
<keyword evidence="1" id="KW-0732">Signal</keyword>
<dbReference type="AlphaFoldDB" id="A0A4Y9FLQ8"/>
<dbReference type="PROSITE" id="PS51257">
    <property type="entry name" value="PROKAR_LIPOPROTEIN"/>
    <property type="match status" value="1"/>
</dbReference>
<feature type="signal peptide" evidence="1">
    <location>
        <begin position="1"/>
        <end position="23"/>
    </location>
</feature>
<gene>
    <name evidence="2" type="ORF">E4U02_15075</name>
</gene>
<accession>A0A4Y9FLQ8</accession>
<protein>
    <submittedName>
        <fullName evidence="2">Uncharacterized protein</fullName>
    </submittedName>
</protein>
<evidence type="ECO:0000313" key="2">
    <source>
        <dbReference type="EMBL" id="TFU30061.1"/>
    </source>
</evidence>
<name>A0A4Y9FLQ8_9MICO</name>
<dbReference type="Proteomes" id="UP000298358">
    <property type="component" value="Unassembled WGS sequence"/>
</dbReference>
<comment type="caution">
    <text evidence="2">The sequence shown here is derived from an EMBL/GenBank/DDBJ whole genome shotgun (WGS) entry which is preliminary data.</text>
</comment>
<dbReference type="RefSeq" id="WP_135115627.1">
    <property type="nucleotide sequence ID" value="NZ_JADGLL010000069.1"/>
</dbReference>
<sequence length="201" mass="21161">MANLRPLLILITAIIVAASSGCAASPAAERAASTPAPAPLAASGPPQTALEDPEDIRKRMAAIDPMEGIVAKATFEHYLESLRAFYMDEPGALEQLRALASEEVIAQAEEDLAAIRAKGLQVRAADRLDDLIVHLAAPPSHVLAFVCRDLAAMDLVYESGEPAPIPEGGSILAQEVRLVNDPATDGFIVDGMWPAPEFVGC</sequence>
<dbReference type="EMBL" id="SPQB01000069">
    <property type="protein sequence ID" value="TFU30061.1"/>
    <property type="molecule type" value="Genomic_DNA"/>
</dbReference>
<feature type="chain" id="PRO_5021282982" evidence="1">
    <location>
        <begin position="24"/>
        <end position="201"/>
    </location>
</feature>
<organism evidence="2 3">
    <name type="scientific">Microbacterium paludicola</name>
    <dbReference type="NCBI Taxonomy" id="300019"/>
    <lineage>
        <taxon>Bacteria</taxon>
        <taxon>Bacillati</taxon>
        <taxon>Actinomycetota</taxon>
        <taxon>Actinomycetes</taxon>
        <taxon>Micrococcales</taxon>
        <taxon>Microbacteriaceae</taxon>
        <taxon>Microbacterium</taxon>
    </lineage>
</organism>
<evidence type="ECO:0000256" key="1">
    <source>
        <dbReference type="SAM" id="SignalP"/>
    </source>
</evidence>
<evidence type="ECO:0000313" key="3">
    <source>
        <dbReference type="Proteomes" id="UP000298358"/>
    </source>
</evidence>
<reference evidence="2 3" key="1">
    <citation type="submission" date="2019-03" db="EMBL/GenBank/DDBJ databases">
        <title>Diversity of the mouse oral microbiome.</title>
        <authorList>
            <person name="Joseph S."/>
            <person name="Aduse-Opoku J."/>
            <person name="Curtis M."/>
            <person name="Wade W."/>
            <person name="Hashim A."/>
        </authorList>
    </citation>
    <scope>NUCLEOTIDE SEQUENCE [LARGE SCALE GENOMIC DNA]</scope>
    <source>
        <strain evidence="2 3">P1012</strain>
    </source>
</reference>